<protein>
    <submittedName>
        <fullName evidence="1">Uncharacterized protein</fullName>
    </submittedName>
</protein>
<reference evidence="1" key="1">
    <citation type="submission" date="2021-02" db="EMBL/GenBank/DDBJ databases">
        <authorList>
            <person name="Nowell W R."/>
        </authorList>
    </citation>
    <scope>NUCLEOTIDE SEQUENCE</scope>
    <source>
        <strain evidence="1">Ploen Becks lab</strain>
    </source>
</reference>
<organism evidence="1 2">
    <name type="scientific">Brachionus calyciflorus</name>
    <dbReference type="NCBI Taxonomy" id="104777"/>
    <lineage>
        <taxon>Eukaryota</taxon>
        <taxon>Metazoa</taxon>
        <taxon>Spiralia</taxon>
        <taxon>Gnathifera</taxon>
        <taxon>Rotifera</taxon>
        <taxon>Eurotatoria</taxon>
        <taxon>Monogononta</taxon>
        <taxon>Pseudotrocha</taxon>
        <taxon>Ploima</taxon>
        <taxon>Brachionidae</taxon>
        <taxon>Brachionus</taxon>
    </lineage>
</organism>
<proteinExistence type="predicted"/>
<keyword evidence="2" id="KW-1185">Reference proteome</keyword>
<name>A0A813NA63_9BILA</name>
<evidence type="ECO:0000313" key="2">
    <source>
        <dbReference type="Proteomes" id="UP000663879"/>
    </source>
</evidence>
<evidence type="ECO:0000313" key="1">
    <source>
        <dbReference type="EMBL" id="CAF0736634.1"/>
    </source>
</evidence>
<dbReference type="AlphaFoldDB" id="A0A813NA63"/>
<dbReference type="Proteomes" id="UP000663879">
    <property type="component" value="Unassembled WGS sequence"/>
</dbReference>
<accession>A0A813NA63</accession>
<dbReference type="EMBL" id="CAJNOC010000271">
    <property type="protein sequence ID" value="CAF0736634.1"/>
    <property type="molecule type" value="Genomic_DNA"/>
</dbReference>
<comment type="caution">
    <text evidence="1">The sequence shown here is derived from an EMBL/GenBank/DDBJ whole genome shotgun (WGS) entry which is preliminary data.</text>
</comment>
<dbReference type="OrthoDB" id="6123510at2759"/>
<sequence length="183" mass="21338">MLCSLALIPFEHVNDCFEKVLSTRPYIPNTEKFMDYFVGTYFEGSYDLTMWNHFNTKGTSRTNNNLEGYNYKLNTHLSIARSDIYKVISKFKIEEVDSSLKYIRALNNERPPPRKKLFIINDALLLNQNKMLLDNDITIDTFVKYTIQILDFSKLEKKLKDIDLDEASSDETESENSSSECDE</sequence>
<gene>
    <name evidence="1" type="ORF">OXX778_LOCUS3160</name>
</gene>